<proteinExistence type="predicted"/>
<evidence type="ECO:0000313" key="3">
    <source>
        <dbReference type="Proteomes" id="UP000324222"/>
    </source>
</evidence>
<protein>
    <submittedName>
        <fullName evidence="2">Uncharacterized protein</fullName>
    </submittedName>
</protein>
<comment type="caution">
    <text evidence="2">The sequence shown here is derived from an EMBL/GenBank/DDBJ whole genome shotgun (WGS) entry which is preliminary data.</text>
</comment>
<dbReference type="EMBL" id="VSRR010147017">
    <property type="protein sequence ID" value="MPD05647.1"/>
    <property type="molecule type" value="Genomic_DNA"/>
</dbReference>
<reference evidence="2 3" key="1">
    <citation type="submission" date="2019-05" db="EMBL/GenBank/DDBJ databases">
        <title>Another draft genome of Portunus trituberculatus and its Hox gene families provides insights of decapod evolution.</title>
        <authorList>
            <person name="Jeong J.-H."/>
            <person name="Song I."/>
            <person name="Kim S."/>
            <person name="Choi T."/>
            <person name="Kim D."/>
            <person name="Ryu S."/>
            <person name="Kim W."/>
        </authorList>
    </citation>
    <scope>NUCLEOTIDE SEQUENCE [LARGE SCALE GENOMIC DNA]</scope>
    <source>
        <tissue evidence="2">Muscle</tissue>
    </source>
</reference>
<keyword evidence="3" id="KW-1185">Reference proteome</keyword>
<gene>
    <name evidence="2" type="ORF">E2C01_101402</name>
</gene>
<dbReference type="Proteomes" id="UP000324222">
    <property type="component" value="Unassembled WGS sequence"/>
</dbReference>
<organism evidence="2 3">
    <name type="scientific">Portunus trituberculatus</name>
    <name type="common">Swimming crab</name>
    <name type="synonym">Neptunus trituberculatus</name>
    <dbReference type="NCBI Taxonomy" id="210409"/>
    <lineage>
        <taxon>Eukaryota</taxon>
        <taxon>Metazoa</taxon>
        <taxon>Ecdysozoa</taxon>
        <taxon>Arthropoda</taxon>
        <taxon>Crustacea</taxon>
        <taxon>Multicrustacea</taxon>
        <taxon>Malacostraca</taxon>
        <taxon>Eumalacostraca</taxon>
        <taxon>Eucarida</taxon>
        <taxon>Decapoda</taxon>
        <taxon>Pleocyemata</taxon>
        <taxon>Brachyura</taxon>
        <taxon>Eubrachyura</taxon>
        <taxon>Portunoidea</taxon>
        <taxon>Portunidae</taxon>
        <taxon>Portuninae</taxon>
        <taxon>Portunus</taxon>
    </lineage>
</organism>
<sequence>MAHYHLHYHCSGFALADDVTRFPEHPTRMPSSNNTSGKPPPTLQIHITNHQTHDFLHEHCAEKPNTSDLAQATHTERVEGTSSSASLPCDFQTLTEHHLTSPPPPPPTTHSTTAPTLPSPHHHNHLTPSPSTTNHLCTYYHHPLPSPAKRFILFITSHLSLHHHRHRSLIPSYPAPLVHSILPPLASPPPQCFQQLFVTRKERYGFLINHHESHEPYHFSRH</sequence>
<dbReference type="AlphaFoldDB" id="A0A5B7KG09"/>
<evidence type="ECO:0000313" key="2">
    <source>
        <dbReference type="EMBL" id="MPD05647.1"/>
    </source>
</evidence>
<name>A0A5B7KG09_PORTR</name>
<accession>A0A5B7KG09</accession>
<evidence type="ECO:0000256" key="1">
    <source>
        <dbReference type="SAM" id="MobiDB-lite"/>
    </source>
</evidence>
<feature type="region of interest" description="Disordered" evidence="1">
    <location>
        <begin position="95"/>
        <end position="130"/>
    </location>
</feature>